<reference evidence="1 2" key="1">
    <citation type="journal article" date="2024" name="G3 (Bethesda)">
        <title>Genome assembly of Hibiscus sabdariffa L. provides insights into metabolisms of medicinal natural products.</title>
        <authorList>
            <person name="Kim T."/>
        </authorList>
    </citation>
    <scope>NUCLEOTIDE SEQUENCE [LARGE SCALE GENOMIC DNA]</scope>
    <source>
        <strain evidence="1">TK-2024</strain>
        <tissue evidence="1">Old leaves</tissue>
    </source>
</reference>
<accession>A0ABR2BX94</accession>
<comment type="caution">
    <text evidence="1">The sequence shown here is derived from an EMBL/GenBank/DDBJ whole genome shotgun (WGS) entry which is preliminary data.</text>
</comment>
<evidence type="ECO:0000313" key="1">
    <source>
        <dbReference type="EMBL" id="KAK8511673.1"/>
    </source>
</evidence>
<evidence type="ECO:0000313" key="2">
    <source>
        <dbReference type="Proteomes" id="UP001472677"/>
    </source>
</evidence>
<dbReference type="EMBL" id="JBBPBM010000077">
    <property type="protein sequence ID" value="KAK8511673.1"/>
    <property type="molecule type" value="Genomic_DNA"/>
</dbReference>
<proteinExistence type="predicted"/>
<organism evidence="1 2">
    <name type="scientific">Hibiscus sabdariffa</name>
    <name type="common">roselle</name>
    <dbReference type="NCBI Taxonomy" id="183260"/>
    <lineage>
        <taxon>Eukaryota</taxon>
        <taxon>Viridiplantae</taxon>
        <taxon>Streptophyta</taxon>
        <taxon>Embryophyta</taxon>
        <taxon>Tracheophyta</taxon>
        <taxon>Spermatophyta</taxon>
        <taxon>Magnoliopsida</taxon>
        <taxon>eudicotyledons</taxon>
        <taxon>Gunneridae</taxon>
        <taxon>Pentapetalae</taxon>
        <taxon>rosids</taxon>
        <taxon>malvids</taxon>
        <taxon>Malvales</taxon>
        <taxon>Malvaceae</taxon>
        <taxon>Malvoideae</taxon>
        <taxon>Hibiscus</taxon>
    </lineage>
</organism>
<dbReference type="Proteomes" id="UP001472677">
    <property type="component" value="Unassembled WGS sequence"/>
</dbReference>
<sequence>MPRRMIRGWGGAQQDSDVSIAVGTWGVMQFCEGPQIMKRRFEGLKGEVLGSSAAIPFSCFWIEVKRVQQLTKTPPRK</sequence>
<gene>
    <name evidence="1" type="ORF">V6N12_000720</name>
</gene>
<keyword evidence="2" id="KW-1185">Reference proteome</keyword>
<protein>
    <submittedName>
        <fullName evidence="1">Uncharacterized protein</fullName>
    </submittedName>
</protein>
<name>A0ABR2BX94_9ROSI</name>